<proteinExistence type="inferred from homology"/>
<name>A0A0G2H196_PHACM</name>
<dbReference type="Pfam" id="PF03364">
    <property type="entry name" value="Polyketide_cyc"/>
    <property type="match status" value="1"/>
</dbReference>
<dbReference type="PANTHER" id="PTHR12901:SF10">
    <property type="entry name" value="COENZYME Q-BINDING PROTEIN COQ10, MITOCHONDRIAL"/>
    <property type="match status" value="1"/>
</dbReference>
<evidence type="ECO:0000313" key="5">
    <source>
        <dbReference type="EMBL" id="KKY29108.1"/>
    </source>
</evidence>
<evidence type="ECO:0000256" key="3">
    <source>
        <dbReference type="ARBA" id="ARBA00024947"/>
    </source>
</evidence>
<dbReference type="GO" id="GO:0045333">
    <property type="term" value="P:cellular respiration"/>
    <property type="evidence" value="ECO:0007669"/>
    <property type="project" value="InterPro"/>
</dbReference>
<dbReference type="OrthoDB" id="292693at2759"/>
<evidence type="ECO:0000256" key="1">
    <source>
        <dbReference type="ARBA" id="ARBA00006885"/>
    </source>
</evidence>
<dbReference type="Proteomes" id="UP000053317">
    <property type="component" value="Unassembled WGS sequence"/>
</dbReference>
<dbReference type="GO" id="GO:0005739">
    <property type="term" value="C:mitochondrion"/>
    <property type="evidence" value="ECO:0007669"/>
    <property type="project" value="TreeGrafter"/>
</dbReference>
<dbReference type="CDD" id="cd07813">
    <property type="entry name" value="COQ10p_like"/>
    <property type="match status" value="1"/>
</dbReference>
<keyword evidence="6" id="KW-1185">Reference proteome</keyword>
<dbReference type="InterPro" id="IPR044996">
    <property type="entry name" value="COQ10-like"/>
</dbReference>
<reference evidence="5 6" key="1">
    <citation type="submission" date="2015-05" db="EMBL/GenBank/DDBJ databases">
        <title>Distinctive expansion of gene families associated with plant cell wall degradation and secondary metabolism in the genomes of grapevine trunk pathogens.</title>
        <authorList>
            <person name="Lawrence D.P."/>
            <person name="Travadon R."/>
            <person name="Rolshausen P.E."/>
            <person name="Baumgartner K."/>
        </authorList>
    </citation>
    <scope>NUCLEOTIDE SEQUENCE [LARGE SCALE GENOMIC DNA]</scope>
    <source>
        <strain evidence="5">UCRPC4</strain>
    </source>
</reference>
<sequence length="212" mass="23899">MKRLTSGSRAASTFKLCSTVQSPRSFHKPFHHTSRSLFIDDLLRTATGAGEPRILKANRRVPYDVATLFKIIASVDEYPTFLPFIHSSKVLSRDRRGWPARATLTVGYSGYKESFTSQIDCDEELSVVRARSGDRIGDDRLIKHEGLFKTLDSMWKFSDVSTSGKQESEATLNVKVQFRNPVYDAFLGAVEDKVANTMIEAFEARLREIKGK</sequence>
<evidence type="ECO:0000313" key="6">
    <source>
        <dbReference type="Proteomes" id="UP000053317"/>
    </source>
</evidence>
<dbReference type="Gene3D" id="3.30.530.20">
    <property type="match status" value="1"/>
</dbReference>
<feature type="domain" description="Coenzyme Q-binding protein COQ10 START" evidence="4">
    <location>
        <begin position="61"/>
        <end position="203"/>
    </location>
</feature>
<organism evidence="5 6">
    <name type="scientific">Phaeomoniella chlamydospora</name>
    <name type="common">Phaeoacremonium chlamydosporum</name>
    <dbReference type="NCBI Taxonomy" id="158046"/>
    <lineage>
        <taxon>Eukaryota</taxon>
        <taxon>Fungi</taxon>
        <taxon>Dikarya</taxon>
        <taxon>Ascomycota</taxon>
        <taxon>Pezizomycotina</taxon>
        <taxon>Eurotiomycetes</taxon>
        <taxon>Chaetothyriomycetidae</taxon>
        <taxon>Phaeomoniellales</taxon>
        <taxon>Phaeomoniellaceae</taxon>
        <taxon>Phaeomoniella</taxon>
    </lineage>
</organism>
<accession>A0A0G2H196</accession>
<evidence type="ECO:0000256" key="2">
    <source>
        <dbReference type="ARBA" id="ARBA00011814"/>
    </source>
</evidence>
<comment type="subunit">
    <text evidence="2">Interacts with coenzyme Q.</text>
</comment>
<dbReference type="InterPro" id="IPR023393">
    <property type="entry name" value="START-like_dom_sf"/>
</dbReference>
<comment type="function">
    <text evidence="3">Required for the function of coenzyme Q in the respiratory chain. May serve as a chaperone or may be involved in the transport of Q6 from its site of synthesis to the catalytic sites of the respiratory complexes.</text>
</comment>
<comment type="similarity">
    <text evidence="1">Belongs to the COQ10 family.</text>
</comment>
<protein>
    <recommendedName>
        <fullName evidence="4">Coenzyme Q-binding protein COQ10 START domain-containing protein</fullName>
    </recommendedName>
</protein>
<gene>
    <name evidence="5" type="ORF">UCRPC4_g00140</name>
</gene>
<dbReference type="SUPFAM" id="SSF55961">
    <property type="entry name" value="Bet v1-like"/>
    <property type="match status" value="1"/>
</dbReference>
<dbReference type="InterPro" id="IPR005031">
    <property type="entry name" value="COQ10_START"/>
</dbReference>
<evidence type="ECO:0000259" key="4">
    <source>
        <dbReference type="Pfam" id="PF03364"/>
    </source>
</evidence>
<dbReference type="PANTHER" id="PTHR12901">
    <property type="entry name" value="SPERM PROTEIN HOMOLOG"/>
    <property type="match status" value="1"/>
</dbReference>
<dbReference type="AlphaFoldDB" id="A0A0G2H196"/>
<reference evidence="5 6" key="2">
    <citation type="submission" date="2015-05" db="EMBL/GenBank/DDBJ databases">
        <authorList>
            <person name="Morales-Cruz A."/>
            <person name="Amrine K.C."/>
            <person name="Cantu D."/>
        </authorList>
    </citation>
    <scope>NUCLEOTIDE SEQUENCE [LARGE SCALE GENOMIC DNA]</scope>
    <source>
        <strain evidence="5">UCRPC4</strain>
    </source>
</reference>
<dbReference type="EMBL" id="LCWF01000005">
    <property type="protein sequence ID" value="KKY29108.1"/>
    <property type="molecule type" value="Genomic_DNA"/>
</dbReference>
<dbReference type="GO" id="GO:0048039">
    <property type="term" value="F:ubiquinone binding"/>
    <property type="evidence" value="ECO:0007669"/>
    <property type="project" value="InterPro"/>
</dbReference>
<comment type="caution">
    <text evidence="5">The sequence shown here is derived from an EMBL/GenBank/DDBJ whole genome shotgun (WGS) entry which is preliminary data.</text>
</comment>